<keyword evidence="3 7" id="KW-0378">Hydrolase</keyword>
<comment type="similarity">
    <text evidence="1 7">Belongs to the peptidase S24 family.</text>
</comment>
<evidence type="ECO:0000256" key="4">
    <source>
        <dbReference type="ARBA" id="ARBA00022813"/>
    </source>
</evidence>
<name>U5N467_9BURK</name>
<dbReference type="EMBL" id="CP004885">
    <property type="protein sequence ID" value="AGX86276.1"/>
    <property type="molecule type" value="Genomic_DNA"/>
</dbReference>
<dbReference type="KEGG" id="cbx:Cenrod_0143"/>
<dbReference type="GO" id="GO:0016787">
    <property type="term" value="F:hydrolase activity"/>
    <property type="evidence" value="ECO:0007669"/>
    <property type="project" value="UniProtKB-KW"/>
</dbReference>
<dbReference type="MEROPS" id="S24.003"/>
<dbReference type="GO" id="GO:0003677">
    <property type="term" value="F:DNA binding"/>
    <property type="evidence" value="ECO:0007669"/>
    <property type="project" value="InterPro"/>
</dbReference>
<keyword evidence="4 7" id="KW-0068">Autocatalytic cleavage</keyword>
<evidence type="ECO:0000256" key="2">
    <source>
        <dbReference type="ARBA" id="ARBA00022763"/>
    </source>
</evidence>
<organism evidence="9 10">
    <name type="scientific">Candidatus Symbiobacter mobilis CR</name>
    <dbReference type="NCBI Taxonomy" id="946483"/>
    <lineage>
        <taxon>Bacteria</taxon>
        <taxon>Pseudomonadati</taxon>
        <taxon>Pseudomonadota</taxon>
        <taxon>Betaproteobacteria</taxon>
        <taxon>Burkholderiales</taxon>
        <taxon>Comamonadaceae</taxon>
    </lineage>
</organism>
<evidence type="ECO:0000256" key="5">
    <source>
        <dbReference type="ARBA" id="ARBA00023204"/>
    </source>
</evidence>
<keyword evidence="6" id="KW-0742">SOS response</keyword>
<dbReference type="Gene3D" id="2.10.109.10">
    <property type="entry name" value="Umud Fragment, subunit A"/>
    <property type="match status" value="1"/>
</dbReference>
<evidence type="ECO:0000256" key="6">
    <source>
        <dbReference type="ARBA" id="ARBA00023236"/>
    </source>
</evidence>
<dbReference type="InterPro" id="IPR006197">
    <property type="entry name" value="Peptidase_S24_LexA"/>
</dbReference>
<dbReference type="InterPro" id="IPR036286">
    <property type="entry name" value="LexA/Signal_pep-like_sf"/>
</dbReference>
<protein>
    <submittedName>
        <fullName evidence="9">DNA polymerase V</fullName>
    </submittedName>
</protein>
<dbReference type="PANTHER" id="PTHR33516">
    <property type="entry name" value="LEXA REPRESSOR"/>
    <property type="match status" value="1"/>
</dbReference>
<evidence type="ECO:0000313" key="10">
    <source>
        <dbReference type="Proteomes" id="UP000017184"/>
    </source>
</evidence>
<evidence type="ECO:0000259" key="8">
    <source>
        <dbReference type="Pfam" id="PF00717"/>
    </source>
</evidence>
<reference evidence="9 10" key="1">
    <citation type="journal article" date="2013" name="Genome Biol.">
        <title>Genomic analysis reveals key aspects of prokaryotic symbiosis in the phototrophic consortium "Chlorochromatium aggregatum".</title>
        <authorList>
            <person name="Liu Z."/>
            <person name="Muller J."/>
            <person name="Li T."/>
            <person name="Alvey R.M."/>
            <person name="Vogl K."/>
            <person name="Frigaard N.U."/>
            <person name="Rockwell N.C."/>
            <person name="Boyd E.S."/>
            <person name="Tomsho L.P."/>
            <person name="Schuster S.C."/>
            <person name="Henke P."/>
            <person name="Rohde M."/>
            <person name="Overmann J."/>
            <person name="Bryant D.A."/>
        </authorList>
    </citation>
    <scope>NUCLEOTIDE SEQUENCE [LARGE SCALE GENOMIC DNA]</scope>
    <source>
        <strain evidence="9">CR</strain>
    </source>
</reference>
<dbReference type="SUPFAM" id="SSF51306">
    <property type="entry name" value="LexA/Signal peptidase"/>
    <property type="match status" value="1"/>
</dbReference>
<feature type="domain" description="Peptidase S24/S26A/S26B/S26C" evidence="8">
    <location>
        <begin position="2"/>
        <end position="100"/>
    </location>
</feature>
<gene>
    <name evidence="9" type="primary">umuD</name>
    <name evidence="9" type="ORF">Cenrod_0143</name>
</gene>
<dbReference type="NCBIfam" id="NF007621">
    <property type="entry name" value="PRK10276.1"/>
    <property type="match status" value="1"/>
</dbReference>
<sequence length="108" mass="12339">MEEELDLHAYLVHNPPATFVFSVRGDSMRGAGIEEGDKVVVDRSLSPRHDDIIVAVVDGEYTIKRLYWRSDKIELRPENPAYPPIALRDGAELRVWGVVVGVVRRYHR</sequence>
<keyword evidence="10" id="KW-1185">Reference proteome</keyword>
<dbReference type="InterPro" id="IPR039418">
    <property type="entry name" value="LexA-like"/>
</dbReference>
<dbReference type="InterPro" id="IPR015927">
    <property type="entry name" value="Peptidase_S24_S26A/B/C"/>
</dbReference>
<dbReference type="PRINTS" id="PR00726">
    <property type="entry name" value="LEXASERPTASE"/>
</dbReference>
<dbReference type="Pfam" id="PF00717">
    <property type="entry name" value="Peptidase_S24"/>
    <property type="match status" value="1"/>
</dbReference>
<dbReference type="GO" id="GO:0006355">
    <property type="term" value="P:regulation of DNA-templated transcription"/>
    <property type="evidence" value="ECO:0007669"/>
    <property type="project" value="InterPro"/>
</dbReference>
<dbReference type="PANTHER" id="PTHR33516:SF2">
    <property type="entry name" value="LEXA REPRESSOR-RELATED"/>
    <property type="match status" value="1"/>
</dbReference>
<evidence type="ECO:0000256" key="3">
    <source>
        <dbReference type="ARBA" id="ARBA00022801"/>
    </source>
</evidence>
<evidence type="ECO:0000256" key="1">
    <source>
        <dbReference type="ARBA" id="ARBA00007484"/>
    </source>
</evidence>
<evidence type="ECO:0000313" key="9">
    <source>
        <dbReference type="EMBL" id="AGX86276.1"/>
    </source>
</evidence>
<dbReference type="Proteomes" id="UP000017184">
    <property type="component" value="Chromosome"/>
</dbReference>
<keyword evidence="2" id="KW-0227">DNA damage</keyword>
<dbReference type="InterPro" id="IPR050077">
    <property type="entry name" value="LexA_repressor"/>
</dbReference>
<evidence type="ECO:0000256" key="7">
    <source>
        <dbReference type="RuleBase" id="RU003991"/>
    </source>
</evidence>
<accession>U5N467</accession>
<dbReference type="HOGENOM" id="CLU_066192_0_4_4"/>
<dbReference type="CDD" id="cd06529">
    <property type="entry name" value="S24_LexA-like"/>
    <property type="match status" value="1"/>
</dbReference>
<dbReference type="PATRIC" id="fig|946483.4.peg.142"/>
<keyword evidence="5" id="KW-0234">DNA repair</keyword>
<dbReference type="eggNOG" id="COG1974">
    <property type="taxonomic scope" value="Bacteria"/>
</dbReference>
<proteinExistence type="inferred from homology"/>
<dbReference type="AlphaFoldDB" id="U5N467"/>
<dbReference type="GO" id="GO:0006281">
    <property type="term" value="P:DNA repair"/>
    <property type="evidence" value="ECO:0007669"/>
    <property type="project" value="UniProtKB-KW"/>
</dbReference>
<dbReference type="GO" id="GO:0009432">
    <property type="term" value="P:SOS response"/>
    <property type="evidence" value="ECO:0007669"/>
    <property type="project" value="UniProtKB-KW"/>
</dbReference>
<dbReference type="STRING" id="946483.Cenrod_0143"/>